<dbReference type="InterPro" id="IPR031311">
    <property type="entry name" value="CHIT_BIND_RR_consensus"/>
</dbReference>
<dbReference type="InterPro" id="IPR050468">
    <property type="entry name" value="Cuticle_Struct_Prot"/>
</dbReference>
<feature type="signal peptide" evidence="4">
    <location>
        <begin position="1"/>
        <end position="15"/>
    </location>
</feature>
<sequence>MKVAILFALVAVASAAVINPAGIVSTGSSSVSRSEDGTGNYQFSYTEQGLSGGSQRSEQGDAFGRKTGSYALSDADGRQRIVSYVADETGFRASIQTNEPGTAPLAGADTAISAPDSTGIAAATNQRTAEQLTALANAPPAVEETPVAAAPIAFGPAPTRLVAAQPVYSGFRPFTG</sequence>
<dbReference type="PROSITE" id="PS51155">
    <property type="entry name" value="CHIT_BIND_RR_2"/>
    <property type="match status" value="1"/>
</dbReference>
<dbReference type="OMA" id="YSTHVGH"/>
<name>T1JPM4_TETUR</name>
<dbReference type="Pfam" id="PF00379">
    <property type="entry name" value="Chitin_bind_4"/>
    <property type="match status" value="1"/>
</dbReference>
<dbReference type="PRINTS" id="PR00947">
    <property type="entry name" value="CUTICLE"/>
</dbReference>
<reference evidence="5" key="2">
    <citation type="submission" date="2015-06" db="UniProtKB">
        <authorList>
            <consortium name="EnsemblMetazoa"/>
        </authorList>
    </citation>
    <scope>IDENTIFICATION</scope>
</reference>
<evidence type="ECO:0008006" key="7">
    <source>
        <dbReference type="Google" id="ProtNLM"/>
    </source>
</evidence>
<dbReference type="EMBL" id="CAEY01000428">
    <property type="status" value="NOT_ANNOTATED_CDS"/>
    <property type="molecule type" value="Genomic_DNA"/>
</dbReference>
<dbReference type="GO" id="GO:0062129">
    <property type="term" value="C:chitin-based extracellular matrix"/>
    <property type="evidence" value="ECO:0007669"/>
    <property type="project" value="TreeGrafter"/>
</dbReference>
<dbReference type="Proteomes" id="UP000015104">
    <property type="component" value="Unassembled WGS sequence"/>
</dbReference>
<keyword evidence="4" id="KW-0732">Signal</keyword>
<dbReference type="PROSITE" id="PS00233">
    <property type="entry name" value="CHIT_BIND_RR_1"/>
    <property type="match status" value="1"/>
</dbReference>
<organism evidence="5 6">
    <name type="scientific">Tetranychus urticae</name>
    <name type="common">Two-spotted spider mite</name>
    <dbReference type="NCBI Taxonomy" id="32264"/>
    <lineage>
        <taxon>Eukaryota</taxon>
        <taxon>Metazoa</taxon>
        <taxon>Ecdysozoa</taxon>
        <taxon>Arthropoda</taxon>
        <taxon>Chelicerata</taxon>
        <taxon>Arachnida</taxon>
        <taxon>Acari</taxon>
        <taxon>Acariformes</taxon>
        <taxon>Trombidiformes</taxon>
        <taxon>Prostigmata</taxon>
        <taxon>Eleutherengona</taxon>
        <taxon>Raphignathae</taxon>
        <taxon>Tetranychoidea</taxon>
        <taxon>Tetranychidae</taxon>
        <taxon>Tetranychus</taxon>
    </lineage>
</organism>
<feature type="compositionally biased region" description="Polar residues" evidence="3">
    <location>
        <begin position="40"/>
        <end position="57"/>
    </location>
</feature>
<dbReference type="KEGG" id="tut:107362526"/>
<dbReference type="EnsemblMetazoa" id="tetur01g00130.1">
    <property type="protein sequence ID" value="tetur01g00130.1"/>
    <property type="gene ID" value="tetur01g00130"/>
</dbReference>
<evidence type="ECO:0000256" key="4">
    <source>
        <dbReference type="SAM" id="SignalP"/>
    </source>
</evidence>
<dbReference type="PANTHER" id="PTHR10380">
    <property type="entry name" value="CUTICLE PROTEIN"/>
    <property type="match status" value="1"/>
</dbReference>
<protein>
    <recommendedName>
        <fullName evidence="7">Cuticle protein 14</fullName>
    </recommendedName>
</protein>
<feature type="region of interest" description="Disordered" evidence="3">
    <location>
        <begin position="26"/>
        <end position="62"/>
    </location>
</feature>
<accession>T1JPM4</accession>
<evidence type="ECO:0000256" key="3">
    <source>
        <dbReference type="SAM" id="MobiDB-lite"/>
    </source>
</evidence>
<dbReference type="PANTHER" id="PTHR10380:SF173">
    <property type="entry name" value="CUTICULAR PROTEIN 47EF, ISOFORM C-RELATED"/>
    <property type="match status" value="1"/>
</dbReference>
<evidence type="ECO:0000256" key="1">
    <source>
        <dbReference type="ARBA" id="ARBA00022460"/>
    </source>
</evidence>
<dbReference type="OrthoDB" id="6381807at2759"/>
<dbReference type="GO" id="GO:0008010">
    <property type="term" value="F:structural constituent of chitin-based larval cuticle"/>
    <property type="evidence" value="ECO:0007669"/>
    <property type="project" value="TreeGrafter"/>
</dbReference>
<reference evidence="6" key="1">
    <citation type="submission" date="2011-08" db="EMBL/GenBank/DDBJ databases">
        <authorList>
            <person name="Rombauts S."/>
        </authorList>
    </citation>
    <scope>NUCLEOTIDE SEQUENCE</scope>
    <source>
        <strain evidence="6">London</strain>
    </source>
</reference>
<feature type="chain" id="PRO_5013017317" description="Cuticle protein 14" evidence="4">
    <location>
        <begin position="16"/>
        <end position="176"/>
    </location>
</feature>
<dbReference type="HOGENOM" id="CLU_1680171_0_0_1"/>
<evidence type="ECO:0000313" key="6">
    <source>
        <dbReference type="Proteomes" id="UP000015104"/>
    </source>
</evidence>
<evidence type="ECO:0000256" key="2">
    <source>
        <dbReference type="PROSITE-ProRule" id="PRU00497"/>
    </source>
</evidence>
<dbReference type="InterPro" id="IPR000618">
    <property type="entry name" value="Insect_cuticle"/>
</dbReference>
<proteinExistence type="predicted"/>
<keyword evidence="1 2" id="KW-0193">Cuticle</keyword>
<keyword evidence="6" id="KW-1185">Reference proteome</keyword>
<gene>
    <name evidence="5" type="primary">107362526</name>
</gene>
<evidence type="ECO:0000313" key="5">
    <source>
        <dbReference type="EnsemblMetazoa" id="tetur01g00130.1"/>
    </source>
</evidence>
<dbReference type="AlphaFoldDB" id="T1JPM4"/>